<proteinExistence type="predicted"/>
<reference evidence="1" key="1">
    <citation type="submission" date="2020-11" db="EMBL/GenBank/DDBJ databases">
        <authorList>
            <person name="Tran Van P."/>
        </authorList>
    </citation>
    <scope>NUCLEOTIDE SEQUENCE</scope>
</reference>
<sequence length="167" mass="19205">MVGGSQSRSCQCEARLRKTTTSSRPVVACELICATFTLPDKIEVRTLKRQKNEWYSSFWEGLVPRQCDDVPARCCRKVSAPRRRRPDSASSEVDGSRFFEVMYRLCLVLWCCWVTRTQEHPQIVPPSRYVNVINLVARVTRRRELLGSDLATLFTRDHTNTCGGYVQ</sequence>
<accession>A0A7R9E7D2</accession>
<organism evidence="1">
    <name type="scientific">Timema monikensis</name>
    <dbReference type="NCBI Taxonomy" id="170555"/>
    <lineage>
        <taxon>Eukaryota</taxon>
        <taxon>Metazoa</taxon>
        <taxon>Ecdysozoa</taxon>
        <taxon>Arthropoda</taxon>
        <taxon>Hexapoda</taxon>
        <taxon>Insecta</taxon>
        <taxon>Pterygota</taxon>
        <taxon>Neoptera</taxon>
        <taxon>Polyneoptera</taxon>
        <taxon>Phasmatodea</taxon>
        <taxon>Timematodea</taxon>
        <taxon>Timematoidea</taxon>
        <taxon>Timematidae</taxon>
        <taxon>Timema</taxon>
    </lineage>
</organism>
<evidence type="ECO:0000313" key="1">
    <source>
        <dbReference type="EMBL" id="CAD7427842.1"/>
    </source>
</evidence>
<gene>
    <name evidence="1" type="ORF">TMSB3V08_LOCUS4671</name>
</gene>
<protein>
    <submittedName>
        <fullName evidence="1">Uncharacterized protein</fullName>
    </submittedName>
</protein>
<dbReference type="EMBL" id="OB793562">
    <property type="protein sequence ID" value="CAD7427842.1"/>
    <property type="molecule type" value="Genomic_DNA"/>
</dbReference>
<dbReference type="AlphaFoldDB" id="A0A7R9E7D2"/>
<name>A0A7R9E7D2_9NEOP</name>